<accession>A0A4P6KKK9</accession>
<dbReference type="SUPFAM" id="SSF55073">
    <property type="entry name" value="Nucleotide cyclase"/>
    <property type="match status" value="1"/>
</dbReference>
<dbReference type="InterPro" id="IPR043128">
    <property type="entry name" value="Rev_trsase/Diguanyl_cyclase"/>
</dbReference>
<reference evidence="3 4" key="1">
    <citation type="submission" date="2019-02" db="EMBL/GenBank/DDBJ databases">
        <authorList>
            <person name="Sun L."/>
            <person name="Pan D."/>
            <person name="Wu X."/>
        </authorList>
    </citation>
    <scope>NUCLEOTIDE SEQUENCE [LARGE SCALE GENOMIC DNA]</scope>
    <source>
        <strain evidence="3 4">JW-1</strain>
    </source>
</reference>
<keyword evidence="1" id="KW-0812">Transmembrane</keyword>
<feature type="transmembrane region" description="Helical" evidence="1">
    <location>
        <begin position="117"/>
        <end position="136"/>
    </location>
</feature>
<dbReference type="Gene3D" id="3.30.70.270">
    <property type="match status" value="1"/>
</dbReference>
<keyword evidence="1" id="KW-1133">Transmembrane helix</keyword>
<dbReference type="InterPro" id="IPR050469">
    <property type="entry name" value="Diguanylate_Cyclase"/>
</dbReference>
<name>A0A4P6KKK9_9MICO</name>
<evidence type="ECO:0000259" key="2">
    <source>
        <dbReference type="PROSITE" id="PS50887"/>
    </source>
</evidence>
<dbReference type="EMBL" id="CP035806">
    <property type="protein sequence ID" value="QBE50174.1"/>
    <property type="molecule type" value="Genomic_DNA"/>
</dbReference>
<dbReference type="NCBIfam" id="TIGR00254">
    <property type="entry name" value="GGDEF"/>
    <property type="match status" value="1"/>
</dbReference>
<dbReference type="PANTHER" id="PTHR45138:SF9">
    <property type="entry name" value="DIGUANYLATE CYCLASE DGCM-RELATED"/>
    <property type="match status" value="1"/>
</dbReference>
<feature type="transmembrane region" description="Helical" evidence="1">
    <location>
        <begin position="66"/>
        <end position="86"/>
    </location>
</feature>
<dbReference type="InterPro" id="IPR000160">
    <property type="entry name" value="GGDEF_dom"/>
</dbReference>
<evidence type="ECO:0000256" key="1">
    <source>
        <dbReference type="SAM" id="Phobius"/>
    </source>
</evidence>
<dbReference type="GO" id="GO:0052621">
    <property type="term" value="F:diguanylate cyclase activity"/>
    <property type="evidence" value="ECO:0007669"/>
    <property type="project" value="TreeGrafter"/>
</dbReference>
<sequence length="319" mass="34709">MSHQLRRQSPHSLYLTFATLLLALTLVIDLLFHSNQISPWLVWLLLIACLVGGVAAFAFGRSVPNWIGIVGVMLFIGAQSYFLSLADDPQSVISSLQQMPVIAFYLGWFVRPAFAVPLLLVSLSAFSAVIAGNPLLWPDGAIGTPVAVHGLLSLVFCYGVGFTLWWRQLRVAATDPLTGVCNRRGFVERLDSRLRRLTARRGGFCVVAVDFDDFKRLNDAHGHAAGDAALISTVESWREEMRSGDVVARIGGDEFVLLLPGVDAAGGTAVVQRLQQGSVNAWSWGIAEAVPGDTADELLARADSALYEQKHRKRGDLRA</sequence>
<dbReference type="AlphaFoldDB" id="A0A4P6KKK9"/>
<feature type="transmembrane region" description="Helical" evidence="1">
    <location>
        <begin position="92"/>
        <end position="110"/>
    </location>
</feature>
<feature type="domain" description="GGDEF" evidence="2">
    <location>
        <begin position="202"/>
        <end position="319"/>
    </location>
</feature>
<evidence type="ECO:0000313" key="3">
    <source>
        <dbReference type="EMBL" id="QBE50174.1"/>
    </source>
</evidence>
<keyword evidence="1" id="KW-0472">Membrane</keyword>
<dbReference type="CDD" id="cd01949">
    <property type="entry name" value="GGDEF"/>
    <property type="match status" value="1"/>
</dbReference>
<dbReference type="SMART" id="SM00267">
    <property type="entry name" value="GGDEF"/>
    <property type="match status" value="1"/>
</dbReference>
<dbReference type="Pfam" id="PF00990">
    <property type="entry name" value="GGDEF"/>
    <property type="match status" value="1"/>
</dbReference>
<feature type="transmembrane region" description="Helical" evidence="1">
    <location>
        <begin position="40"/>
        <end position="59"/>
    </location>
</feature>
<proteinExistence type="predicted"/>
<dbReference type="PROSITE" id="PS50887">
    <property type="entry name" value="GGDEF"/>
    <property type="match status" value="1"/>
</dbReference>
<gene>
    <name evidence="3" type="ORF">EVS81_03660</name>
</gene>
<keyword evidence="4" id="KW-1185">Reference proteome</keyword>
<dbReference type="Proteomes" id="UP000289260">
    <property type="component" value="Chromosome"/>
</dbReference>
<organism evidence="3 4">
    <name type="scientific">Leucobacter triazinivorans</name>
    <dbReference type="NCBI Taxonomy" id="1784719"/>
    <lineage>
        <taxon>Bacteria</taxon>
        <taxon>Bacillati</taxon>
        <taxon>Actinomycetota</taxon>
        <taxon>Actinomycetes</taxon>
        <taxon>Micrococcales</taxon>
        <taxon>Microbacteriaceae</taxon>
        <taxon>Leucobacter</taxon>
    </lineage>
</organism>
<dbReference type="OrthoDB" id="23692at2"/>
<protein>
    <submittedName>
        <fullName evidence="3">GGDEF domain-containing protein</fullName>
    </submittedName>
</protein>
<evidence type="ECO:0000313" key="4">
    <source>
        <dbReference type="Proteomes" id="UP000289260"/>
    </source>
</evidence>
<feature type="transmembrane region" description="Helical" evidence="1">
    <location>
        <begin position="142"/>
        <end position="166"/>
    </location>
</feature>
<dbReference type="KEGG" id="ltr:EVS81_03660"/>
<dbReference type="InterPro" id="IPR029787">
    <property type="entry name" value="Nucleotide_cyclase"/>
</dbReference>
<dbReference type="PANTHER" id="PTHR45138">
    <property type="entry name" value="REGULATORY COMPONENTS OF SENSORY TRANSDUCTION SYSTEM"/>
    <property type="match status" value="1"/>
</dbReference>
<feature type="transmembrane region" description="Helical" evidence="1">
    <location>
        <begin position="12"/>
        <end position="34"/>
    </location>
</feature>